<proteinExistence type="predicted"/>
<organism evidence="1 2">
    <name type="scientific">Punica granatum</name>
    <name type="common">Pomegranate</name>
    <dbReference type="NCBI Taxonomy" id="22663"/>
    <lineage>
        <taxon>Eukaryota</taxon>
        <taxon>Viridiplantae</taxon>
        <taxon>Streptophyta</taxon>
        <taxon>Embryophyta</taxon>
        <taxon>Tracheophyta</taxon>
        <taxon>Spermatophyta</taxon>
        <taxon>Magnoliopsida</taxon>
        <taxon>eudicotyledons</taxon>
        <taxon>Gunneridae</taxon>
        <taxon>Pentapetalae</taxon>
        <taxon>rosids</taxon>
        <taxon>malvids</taxon>
        <taxon>Myrtales</taxon>
        <taxon>Lythraceae</taxon>
        <taxon>Punica</taxon>
    </lineage>
</organism>
<protein>
    <submittedName>
        <fullName evidence="1">Uncharacterized protein</fullName>
    </submittedName>
</protein>
<dbReference type="EMBL" id="MTKT01003950">
    <property type="protein sequence ID" value="OWM73388.1"/>
    <property type="molecule type" value="Genomic_DNA"/>
</dbReference>
<evidence type="ECO:0000313" key="1">
    <source>
        <dbReference type="EMBL" id="OWM73388.1"/>
    </source>
</evidence>
<accession>A0A218WLL2</accession>
<dbReference type="AlphaFoldDB" id="A0A218WLL2"/>
<gene>
    <name evidence="1" type="ORF">CDL15_Pgr026487</name>
</gene>
<comment type="caution">
    <text evidence="1">The sequence shown here is derived from an EMBL/GenBank/DDBJ whole genome shotgun (WGS) entry which is preliminary data.</text>
</comment>
<dbReference type="Proteomes" id="UP000197138">
    <property type="component" value="Unassembled WGS sequence"/>
</dbReference>
<sequence length="125" mass="14093">MSSSHAPFGDIIEGGAVDKETKQVVEEVAVGVTRLYYQTKCIDSCGGGLHSLDSHEEYNLAVLGPFWGHLLFTIRCHVPIEVHYHQQRERVHEQFSEAISNIPISSSYSNRAVTRLEVFFDEDEV</sequence>
<name>A0A218WLL2_PUNGR</name>
<reference evidence="2" key="1">
    <citation type="journal article" date="2017" name="Plant J.">
        <title>The pomegranate (Punica granatum L.) genome and the genomics of punicalagin biosynthesis.</title>
        <authorList>
            <person name="Qin G."/>
            <person name="Xu C."/>
            <person name="Ming R."/>
            <person name="Tang H."/>
            <person name="Guyot R."/>
            <person name="Kramer E.M."/>
            <person name="Hu Y."/>
            <person name="Yi X."/>
            <person name="Qi Y."/>
            <person name="Xu X."/>
            <person name="Gao Z."/>
            <person name="Pan H."/>
            <person name="Jian J."/>
            <person name="Tian Y."/>
            <person name="Yue Z."/>
            <person name="Xu Y."/>
        </authorList>
    </citation>
    <scope>NUCLEOTIDE SEQUENCE [LARGE SCALE GENOMIC DNA]</scope>
    <source>
        <strain evidence="2">cv. Dabenzi</strain>
    </source>
</reference>
<evidence type="ECO:0000313" key="2">
    <source>
        <dbReference type="Proteomes" id="UP000197138"/>
    </source>
</evidence>